<feature type="domain" description="Nucleoside transporter/FeoB GTPase Gate" evidence="2">
    <location>
        <begin position="42"/>
        <end position="149"/>
    </location>
</feature>
<feature type="transmembrane region" description="Helical" evidence="1">
    <location>
        <begin position="165"/>
        <end position="187"/>
    </location>
</feature>
<evidence type="ECO:0000256" key="1">
    <source>
        <dbReference type="SAM" id="Phobius"/>
    </source>
</evidence>
<sequence length="191" mass="21258">MLNTIWFLLISIGIIYSIFNGTLVEINNVILQEAQEGVMFCISIIGIMSFWLGIMNIAEESGLLKKLSLGLRPIIRFLFPEIPKDHPAERWIIMNLIANMFGVGNGATAFGLKAMKEMNSLNRNKKRATNAMCMFLVINMSSVQLVPLTVLKIRYDYGSVNPSEIVGPGIIATSISTIVGILAVKFLEERY</sequence>
<feature type="transmembrane region" description="Helical" evidence="1">
    <location>
        <begin position="133"/>
        <end position="153"/>
    </location>
</feature>
<keyword evidence="4" id="KW-1185">Reference proteome</keyword>
<proteinExistence type="predicted"/>
<keyword evidence="1" id="KW-1133">Transmembrane helix</keyword>
<protein>
    <submittedName>
        <fullName evidence="3">Spore maturation protein</fullName>
    </submittedName>
</protein>
<accession>A0A9X2S703</accession>
<reference evidence="3" key="1">
    <citation type="submission" date="2022-07" db="EMBL/GenBank/DDBJ databases">
        <title>Enhanced cultured diversity of the mouse gut microbiota enables custom-made synthetic communities.</title>
        <authorList>
            <person name="Afrizal A."/>
        </authorList>
    </citation>
    <scope>NUCLEOTIDE SEQUENCE</scope>
    <source>
        <strain evidence="3">DSM 29482</strain>
    </source>
</reference>
<dbReference type="OrthoDB" id="9782481at2"/>
<keyword evidence="1" id="KW-0812">Transmembrane</keyword>
<feature type="transmembrane region" description="Helical" evidence="1">
    <location>
        <begin position="91"/>
        <end position="112"/>
    </location>
</feature>
<comment type="caution">
    <text evidence="3">The sequence shown here is derived from an EMBL/GenBank/DDBJ whole genome shotgun (WGS) entry which is preliminary data.</text>
</comment>
<gene>
    <name evidence="3" type="ORF">NSA23_08905</name>
</gene>
<dbReference type="Proteomes" id="UP001142078">
    <property type="component" value="Unassembled WGS sequence"/>
</dbReference>
<evidence type="ECO:0000259" key="2">
    <source>
        <dbReference type="Pfam" id="PF07670"/>
    </source>
</evidence>
<organism evidence="3 4">
    <name type="scientific">Anaerosalibacter massiliensis</name>
    <dbReference type="NCBI Taxonomy" id="1347392"/>
    <lineage>
        <taxon>Bacteria</taxon>
        <taxon>Bacillati</taxon>
        <taxon>Bacillota</taxon>
        <taxon>Tissierellia</taxon>
        <taxon>Tissierellales</taxon>
        <taxon>Sporanaerobacteraceae</taxon>
        <taxon>Anaerosalibacter</taxon>
    </lineage>
</organism>
<dbReference type="RefSeq" id="WP_042678995.1">
    <property type="nucleotide sequence ID" value="NZ_CABKTM010000009.1"/>
</dbReference>
<name>A0A9X2S703_9FIRM</name>
<dbReference type="Pfam" id="PF07670">
    <property type="entry name" value="Gate"/>
    <property type="match status" value="1"/>
</dbReference>
<feature type="transmembrane region" description="Helical" evidence="1">
    <location>
        <begin position="6"/>
        <end position="26"/>
    </location>
</feature>
<dbReference type="AlphaFoldDB" id="A0A9X2S703"/>
<keyword evidence="1" id="KW-0472">Membrane</keyword>
<feature type="transmembrane region" description="Helical" evidence="1">
    <location>
        <begin position="38"/>
        <end position="58"/>
    </location>
</feature>
<evidence type="ECO:0000313" key="3">
    <source>
        <dbReference type="EMBL" id="MCR2044237.1"/>
    </source>
</evidence>
<evidence type="ECO:0000313" key="4">
    <source>
        <dbReference type="Proteomes" id="UP001142078"/>
    </source>
</evidence>
<dbReference type="InterPro" id="IPR011642">
    <property type="entry name" value="Gate_dom"/>
</dbReference>
<dbReference type="EMBL" id="JANJZL010000005">
    <property type="protein sequence ID" value="MCR2044237.1"/>
    <property type="molecule type" value="Genomic_DNA"/>
</dbReference>